<name>A0A3B4UC77_SERDU</name>
<dbReference type="OMA" id="GRVQCTC"/>
<evidence type="ECO:0000256" key="1">
    <source>
        <dbReference type="ARBA" id="ARBA00004167"/>
    </source>
</evidence>
<dbReference type="PROSITE" id="PS50026">
    <property type="entry name" value="EGF_3"/>
    <property type="match status" value="5"/>
</dbReference>
<dbReference type="SMART" id="SM00554">
    <property type="entry name" value="FAS1"/>
    <property type="match status" value="1"/>
</dbReference>
<evidence type="ECO:0008006" key="13">
    <source>
        <dbReference type="Google" id="ProtNLM"/>
    </source>
</evidence>
<dbReference type="GO" id="GO:0005509">
    <property type="term" value="F:calcium ion binding"/>
    <property type="evidence" value="ECO:0007669"/>
    <property type="project" value="InterPro"/>
</dbReference>
<dbReference type="AlphaFoldDB" id="A0A3B4UC77"/>
<dbReference type="SMART" id="SM00181">
    <property type="entry name" value="EGF"/>
    <property type="match status" value="10"/>
</dbReference>
<dbReference type="InterPro" id="IPR000742">
    <property type="entry name" value="EGF"/>
</dbReference>
<dbReference type="STRING" id="41447.ENSSDUP00000015987"/>
<reference evidence="11" key="1">
    <citation type="submission" date="2025-08" db="UniProtKB">
        <authorList>
            <consortium name="Ensembl"/>
        </authorList>
    </citation>
    <scope>IDENTIFICATION</scope>
</reference>
<protein>
    <recommendedName>
        <fullName evidence="13">Stabilin 2</fullName>
    </recommendedName>
</protein>
<keyword evidence="6 8" id="KW-1015">Disulfide bond</keyword>
<reference evidence="11" key="2">
    <citation type="submission" date="2025-09" db="UniProtKB">
        <authorList>
            <consortium name="Ensembl"/>
        </authorList>
    </citation>
    <scope>IDENTIFICATION</scope>
</reference>
<evidence type="ECO:0000256" key="2">
    <source>
        <dbReference type="ARBA" id="ARBA00022536"/>
    </source>
</evidence>
<dbReference type="PROSITE" id="PS50213">
    <property type="entry name" value="FAS1"/>
    <property type="match status" value="1"/>
</dbReference>
<keyword evidence="5" id="KW-0472">Membrane</keyword>
<dbReference type="InterPro" id="IPR000782">
    <property type="entry name" value="FAS1_domain"/>
</dbReference>
<sequence length="894" mass="96375">MSLRIQTYTRGHHSGLQVSVNPRHQSPAVCVSTTLYGQCVCCVVRYHIRTPSLKLAIDGCSSECYREVEVKSCCPGYWGPDCAVCTCVHGLCDSGLTGNGRCTCFSGYKGPNCDQDKYIINTYSYLCCCCYLYQFYFCYLFSVVLSPVTVTCSPECAALSCQQNSQCMEEALTGQFVCQCLPGYQKSGNKCLSINPCLRLSCHVHASCVHTGPNQHLCACHDGYTGDGRVCMAIDPCQTQQGGCTAKSTRCVYDGPGKSHCECLPGFENLSNGSCSMRDSCRSDSCHKNANCTTVGPGRVQCTCLQGYLGNGKICYGNIMQRLNELNTEPGGLWSGQLSNALSLFGSVSWPLQNLGPFTVFVPINKGFKGILVRTLTADQSKAKYLCKMHLVAGTMPFDSLKKSDVFYTLTGKSAETDTTEGDAQTKIRIHGSRKKGVIVQSDVVASNGMIHLINKLMDSVSPTVESDTEVPEKHEFIHSLIHPFYSFIINSELIFLLNHIVPSTAVSTPVSHLVVWSFDCCSVSQGQILVNGAAVLEAAVEAKNGRLYVVDGVLTPPSIEPVLPHRCDISKTKTIRVRLKCRQKCVSVCDPLSDQGASIFGCVYTFSIGSPAVSIPATGCSPLCNVTVTTPACCIGFYGPDCAPCPGGYQTPCSGHGQCMEGTGGNGSCICDLNFRGSRCQYCSFSNKYGANCDTTCPCIHGQCDNRPDSDGRCKPDSCQMGFTGRFCDRQTAACGVQAQFCHAHADFYLYHNLITCELPPCAVSFSVCCVRFRCVCKRGYQGDGITCVESDPCAPPRRGGCSVNAKCIKTGPGTHSCQCLSGWREDGDECQPVNNCDGLDRGGCHPNATCIYVGPGQVRWTCVCDEGLSGDGHICFGSVDQVSVDQVQTFDK</sequence>
<feature type="domain" description="FAS1" evidence="10">
    <location>
        <begin position="313"/>
        <end position="458"/>
    </location>
</feature>
<dbReference type="Ensembl" id="ENSSDUT00000016279.1">
    <property type="protein sequence ID" value="ENSSDUP00000015987.1"/>
    <property type="gene ID" value="ENSSDUG00000011626.1"/>
</dbReference>
<dbReference type="SUPFAM" id="SSF82153">
    <property type="entry name" value="FAS1 domain"/>
    <property type="match status" value="2"/>
</dbReference>
<dbReference type="SUPFAM" id="SSF57196">
    <property type="entry name" value="EGF/Laminin"/>
    <property type="match status" value="1"/>
</dbReference>
<dbReference type="Proteomes" id="UP000261420">
    <property type="component" value="Unplaced"/>
</dbReference>
<dbReference type="InterPro" id="IPR056806">
    <property type="entry name" value="EGF_STAB1-2"/>
</dbReference>
<dbReference type="InterPro" id="IPR024731">
    <property type="entry name" value="NELL2-like_EGF"/>
</dbReference>
<dbReference type="PROSITE" id="PS01186">
    <property type="entry name" value="EGF_2"/>
    <property type="match status" value="6"/>
</dbReference>
<keyword evidence="12" id="KW-1185">Reference proteome</keyword>
<evidence type="ECO:0000259" key="10">
    <source>
        <dbReference type="PROSITE" id="PS50213"/>
    </source>
</evidence>
<dbReference type="Pfam" id="PF24887">
    <property type="entry name" value="EGF_STAB1-2"/>
    <property type="match status" value="1"/>
</dbReference>
<evidence type="ECO:0000256" key="7">
    <source>
        <dbReference type="ARBA" id="ARBA00023180"/>
    </source>
</evidence>
<evidence type="ECO:0000256" key="3">
    <source>
        <dbReference type="ARBA" id="ARBA00022692"/>
    </source>
</evidence>
<evidence type="ECO:0000256" key="4">
    <source>
        <dbReference type="ARBA" id="ARBA00022989"/>
    </source>
</evidence>
<feature type="domain" description="EGF-like" evidence="9">
    <location>
        <begin position="193"/>
        <end position="232"/>
    </location>
</feature>
<dbReference type="PANTHER" id="PTHR24038">
    <property type="entry name" value="STABILIN"/>
    <property type="match status" value="1"/>
</dbReference>
<dbReference type="FunFam" id="2.10.25.10:FF:000040">
    <property type="entry name" value="Stabilin 2"/>
    <property type="match status" value="2"/>
</dbReference>
<feature type="domain" description="EGF-like" evidence="9">
    <location>
        <begin position="791"/>
        <end position="833"/>
    </location>
</feature>
<proteinExistence type="predicted"/>
<feature type="domain" description="EGF-like" evidence="9">
    <location>
        <begin position="642"/>
        <end position="682"/>
    </location>
</feature>
<keyword evidence="7" id="KW-0325">Glycoprotein</keyword>
<evidence type="ECO:0000259" key="9">
    <source>
        <dbReference type="PROSITE" id="PS50026"/>
    </source>
</evidence>
<evidence type="ECO:0000256" key="6">
    <source>
        <dbReference type="ARBA" id="ARBA00023157"/>
    </source>
</evidence>
<evidence type="ECO:0000313" key="11">
    <source>
        <dbReference type="Ensembl" id="ENSSDUP00000015987.1"/>
    </source>
</evidence>
<dbReference type="GO" id="GO:0016020">
    <property type="term" value="C:membrane"/>
    <property type="evidence" value="ECO:0007669"/>
    <property type="project" value="UniProtKB-SubCell"/>
</dbReference>
<dbReference type="SUPFAM" id="SSF57184">
    <property type="entry name" value="Growth factor receptor domain"/>
    <property type="match status" value="1"/>
</dbReference>
<dbReference type="Gene3D" id="2.10.25.10">
    <property type="entry name" value="Laminin"/>
    <property type="match status" value="5"/>
</dbReference>
<evidence type="ECO:0000256" key="8">
    <source>
        <dbReference type="PROSITE-ProRule" id="PRU00076"/>
    </source>
</evidence>
<accession>A0A3B4UC77</accession>
<dbReference type="Gene3D" id="2.30.180.10">
    <property type="entry name" value="FAS1 domain"/>
    <property type="match status" value="2"/>
</dbReference>
<comment type="subcellular location">
    <subcellularLocation>
        <location evidence="1">Membrane</location>
        <topology evidence="1">Single-pass membrane protein</topology>
    </subcellularLocation>
</comment>
<dbReference type="PROSITE" id="PS00022">
    <property type="entry name" value="EGF_1"/>
    <property type="match status" value="2"/>
</dbReference>
<organism evidence="11 12">
    <name type="scientific">Seriola dumerili</name>
    <name type="common">Greater amberjack</name>
    <name type="synonym">Caranx dumerili</name>
    <dbReference type="NCBI Taxonomy" id="41447"/>
    <lineage>
        <taxon>Eukaryota</taxon>
        <taxon>Metazoa</taxon>
        <taxon>Chordata</taxon>
        <taxon>Craniata</taxon>
        <taxon>Vertebrata</taxon>
        <taxon>Euteleostomi</taxon>
        <taxon>Actinopterygii</taxon>
        <taxon>Neopterygii</taxon>
        <taxon>Teleostei</taxon>
        <taxon>Neoteleostei</taxon>
        <taxon>Acanthomorphata</taxon>
        <taxon>Carangaria</taxon>
        <taxon>Carangiformes</taxon>
        <taxon>Carangidae</taxon>
        <taxon>Seriola</taxon>
    </lineage>
</organism>
<dbReference type="Pfam" id="PF12947">
    <property type="entry name" value="EGF_3"/>
    <property type="match status" value="3"/>
</dbReference>
<keyword evidence="3" id="KW-0812">Transmembrane</keyword>
<feature type="disulfide bond" evidence="8">
    <location>
        <begin position="161"/>
        <end position="178"/>
    </location>
</feature>
<dbReference type="FunFam" id="2.30.180.10:FF:000017">
    <property type="entry name" value="Stabilin 2"/>
    <property type="match status" value="1"/>
</dbReference>
<dbReference type="InterPro" id="IPR009030">
    <property type="entry name" value="Growth_fac_rcpt_cys_sf"/>
</dbReference>
<keyword evidence="4" id="KW-1133">Transmembrane helix</keyword>
<dbReference type="GeneTree" id="ENSGT00940000156566"/>
<feature type="domain" description="EGF-like" evidence="9">
    <location>
        <begin position="153"/>
        <end position="192"/>
    </location>
</feature>
<dbReference type="PANTHER" id="PTHR24038:SF0">
    <property type="entry name" value="STABILIN-2"/>
    <property type="match status" value="1"/>
</dbReference>
<feature type="disulfide bond" evidence="8">
    <location>
        <begin position="672"/>
        <end position="681"/>
    </location>
</feature>
<keyword evidence="2 8" id="KW-0245">EGF-like domain</keyword>
<dbReference type="Pfam" id="PF02469">
    <property type="entry name" value="Fasciclin"/>
    <property type="match status" value="1"/>
</dbReference>
<dbReference type="InterPro" id="IPR001881">
    <property type="entry name" value="EGF-like_Ca-bd_dom"/>
</dbReference>
<feature type="domain" description="EGF-like" evidence="9">
    <location>
        <begin position="277"/>
        <end position="316"/>
    </location>
</feature>
<comment type="caution">
    <text evidence="8">Lacks conserved residue(s) required for the propagation of feature annotation.</text>
</comment>
<dbReference type="InterPro" id="IPR036378">
    <property type="entry name" value="FAS1_dom_sf"/>
</dbReference>
<evidence type="ECO:0000256" key="5">
    <source>
        <dbReference type="ARBA" id="ARBA00023136"/>
    </source>
</evidence>
<dbReference type="SMART" id="SM00179">
    <property type="entry name" value="EGF_CA"/>
    <property type="match status" value="3"/>
</dbReference>
<evidence type="ECO:0000313" key="12">
    <source>
        <dbReference type="Proteomes" id="UP000261420"/>
    </source>
</evidence>